<comment type="caution">
    <text evidence="1">The sequence shown here is derived from an EMBL/GenBank/DDBJ whole genome shotgun (WGS) entry which is preliminary data.</text>
</comment>
<evidence type="ECO:0000313" key="2">
    <source>
        <dbReference type="Proteomes" id="UP000712281"/>
    </source>
</evidence>
<name>A0A8S9MMA1_BRACR</name>
<protein>
    <submittedName>
        <fullName evidence="1">Uncharacterized protein</fullName>
    </submittedName>
</protein>
<sequence>MGSSTLQDPKQKQEVDMDVLEIREDKQCNNTPLYSRHLPACYVVGYEKTNNREAESIAVKC</sequence>
<proteinExistence type="predicted"/>
<gene>
    <name evidence="1" type="ORF">F2Q68_00039549</name>
</gene>
<reference evidence="1" key="1">
    <citation type="submission" date="2019-12" db="EMBL/GenBank/DDBJ databases">
        <title>Genome sequencing and annotation of Brassica cretica.</title>
        <authorList>
            <person name="Studholme D.J."/>
            <person name="Sarris P.F."/>
        </authorList>
    </citation>
    <scope>NUCLEOTIDE SEQUENCE</scope>
    <source>
        <strain evidence="1">PFS-001/15</strain>
        <tissue evidence="1">Leaf</tissue>
    </source>
</reference>
<dbReference type="EMBL" id="QGKW02000007">
    <property type="protein sequence ID" value="KAF2620182.1"/>
    <property type="molecule type" value="Genomic_DNA"/>
</dbReference>
<dbReference type="AlphaFoldDB" id="A0A8S9MMA1"/>
<dbReference type="Proteomes" id="UP000712281">
    <property type="component" value="Unassembled WGS sequence"/>
</dbReference>
<evidence type="ECO:0000313" key="1">
    <source>
        <dbReference type="EMBL" id="KAF2620182.1"/>
    </source>
</evidence>
<organism evidence="1 2">
    <name type="scientific">Brassica cretica</name>
    <name type="common">Mustard</name>
    <dbReference type="NCBI Taxonomy" id="69181"/>
    <lineage>
        <taxon>Eukaryota</taxon>
        <taxon>Viridiplantae</taxon>
        <taxon>Streptophyta</taxon>
        <taxon>Embryophyta</taxon>
        <taxon>Tracheophyta</taxon>
        <taxon>Spermatophyta</taxon>
        <taxon>Magnoliopsida</taxon>
        <taxon>eudicotyledons</taxon>
        <taxon>Gunneridae</taxon>
        <taxon>Pentapetalae</taxon>
        <taxon>rosids</taxon>
        <taxon>malvids</taxon>
        <taxon>Brassicales</taxon>
        <taxon>Brassicaceae</taxon>
        <taxon>Brassiceae</taxon>
        <taxon>Brassica</taxon>
    </lineage>
</organism>
<accession>A0A8S9MMA1</accession>